<sequence>MRPKPVLLCAGSLHHDVIVDAPGLPRADQTMVGSAVRYAFGGKGGNQAAAAARAGAEVHMAGAVGSDDAAMLLRSALDMAGVRRSAVQTHPGPSGMSVAISLPDGAYGAVIVSGANLLFRPEAVLFPKDCAALLLQSEIPEAANLALARQARAAGVRVILNAAPARAVAPDLLALTDLLVVNRGEAADLLGRAETGLDATRAAEDLGKQGPRAVIVTLGGDGLVIAEAGQLALQSANRVKVVSTHGAGDAFIGALAAEWAGGASLVAAAAFGQAAAGLHVSLPLDQRPTIDAAMIRATLAGA</sequence>
<reference evidence="14 15" key="1">
    <citation type="submission" date="2018-12" db="EMBL/GenBank/DDBJ databases">
        <title>Complete genome sequencing of Tabrizicola sp. K13M18.</title>
        <authorList>
            <person name="Bae J.-W."/>
        </authorList>
    </citation>
    <scope>NUCLEOTIDE SEQUENCE [LARGE SCALE GENOMIC DNA]</scope>
    <source>
        <strain evidence="14 15">K13M18</strain>
    </source>
</reference>
<feature type="binding site" evidence="12">
    <location>
        <position position="245"/>
    </location>
    <ligand>
        <name>K(+)</name>
        <dbReference type="ChEBI" id="CHEBI:29103"/>
    </ligand>
</feature>
<evidence type="ECO:0000256" key="12">
    <source>
        <dbReference type="HAMAP-Rule" id="MF_01987"/>
    </source>
</evidence>
<dbReference type="PANTHER" id="PTHR10584:SF166">
    <property type="entry name" value="RIBOKINASE"/>
    <property type="match status" value="1"/>
</dbReference>
<evidence type="ECO:0000256" key="10">
    <source>
        <dbReference type="ARBA" id="ARBA00022958"/>
    </source>
</evidence>
<comment type="subunit">
    <text evidence="12">Homodimer.</text>
</comment>
<dbReference type="GO" id="GO:0004747">
    <property type="term" value="F:ribokinase activity"/>
    <property type="evidence" value="ECO:0007669"/>
    <property type="project" value="UniProtKB-UniRule"/>
</dbReference>
<comment type="similarity">
    <text evidence="1">Belongs to the carbohydrate kinase pfkB family.</text>
</comment>
<evidence type="ECO:0000256" key="1">
    <source>
        <dbReference type="ARBA" id="ARBA00005380"/>
    </source>
</evidence>
<evidence type="ECO:0000256" key="3">
    <source>
        <dbReference type="ARBA" id="ARBA00016943"/>
    </source>
</evidence>
<dbReference type="Gene3D" id="3.40.1190.20">
    <property type="match status" value="1"/>
</dbReference>
<keyword evidence="4 12" id="KW-0808">Transferase</keyword>
<dbReference type="RefSeq" id="WP_125324223.1">
    <property type="nucleotide sequence ID" value="NZ_CP034328.1"/>
</dbReference>
<dbReference type="KEGG" id="taw:EI545_03705"/>
<dbReference type="InterPro" id="IPR011611">
    <property type="entry name" value="PfkB_dom"/>
</dbReference>
<evidence type="ECO:0000256" key="7">
    <source>
        <dbReference type="ARBA" id="ARBA00022777"/>
    </source>
</evidence>
<feature type="binding site" evidence="12">
    <location>
        <begin position="14"/>
        <end position="16"/>
    </location>
    <ligand>
        <name>substrate</name>
    </ligand>
</feature>
<keyword evidence="9 12" id="KW-0460">Magnesium</keyword>
<keyword evidence="12" id="KW-0963">Cytoplasm</keyword>
<dbReference type="InterPro" id="IPR002139">
    <property type="entry name" value="Ribo/fructo_kinase"/>
</dbReference>
<feature type="binding site" evidence="12">
    <location>
        <begin position="217"/>
        <end position="222"/>
    </location>
    <ligand>
        <name>ATP</name>
        <dbReference type="ChEBI" id="CHEBI:30616"/>
    </ligand>
</feature>
<keyword evidence="5 12" id="KW-0479">Metal-binding</keyword>
<comment type="cofactor">
    <cofactor evidence="12">
        <name>Mg(2+)</name>
        <dbReference type="ChEBI" id="CHEBI:18420"/>
    </cofactor>
    <text evidence="12">Requires a divalent cation, most likely magnesium in vivo, as an electrophilic catalyst to aid phosphoryl group transfer. It is the chelate of the metal and the nucleotide that is the actual substrate.</text>
</comment>
<comment type="caution">
    <text evidence="12">Lacks conserved residue(s) required for the propagation of feature annotation.</text>
</comment>
<feature type="active site" description="Proton acceptor" evidence="12">
    <location>
        <position position="249"/>
    </location>
</feature>
<evidence type="ECO:0000256" key="9">
    <source>
        <dbReference type="ARBA" id="ARBA00022842"/>
    </source>
</evidence>
<organism evidence="14 15">
    <name type="scientific">Tabrizicola piscis</name>
    <dbReference type="NCBI Taxonomy" id="2494374"/>
    <lineage>
        <taxon>Bacteria</taxon>
        <taxon>Pseudomonadati</taxon>
        <taxon>Pseudomonadota</taxon>
        <taxon>Alphaproteobacteria</taxon>
        <taxon>Rhodobacterales</taxon>
        <taxon>Paracoccaceae</taxon>
        <taxon>Tabrizicola</taxon>
    </lineage>
</organism>
<comment type="similarity">
    <text evidence="12">Belongs to the carbohydrate kinase PfkB family. Ribokinase subfamily.</text>
</comment>
<evidence type="ECO:0000256" key="8">
    <source>
        <dbReference type="ARBA" id="ARBA00022840"/>
    </source>
</evidence>
<dbReference type="GO" id="GO:0046872">
    <property type="term" value="F:metal ion binding"/>
    <property type="evidence" value="ECO:0007669"/>
    <property type="project" value="UniProtKB-KW"/>
</dbReference>
<dbReference type="HAMAP" id="MF_01987">
    <property type="entry name" value="Ribokinase"/>
    <property type="match status" value="1"/>
</dbReference>
<accession>A0A3S8U328</accession>
<keyword evidence="6 12" id="KW-0547">Nucleotide-binding</keyword>
<dbReference type="UniPathway" id="UPA00916">
    <property type="reaction ID" value="UER00889"/>
</dbReference>
<evidence type="ECO:0000313" key="15">
    <source>
        <dbReference type="Proteomes" id="UP000282002"/>
    </source>
</evidence>
<comment type="subcellular location">
    <subcellularLocation>
        <location evidence="12">Cytoplasm</location>
    </subcellularLocation>
</comment>
<comment type="activity regulation">
    <text evidence="12">Activated by a monovalent cation that binds near, but not in, the active site. The most likely occupant of the site in vivo is potassium. Ion binding induces a conformational change that may alter substrate affinity.</text>
</comment>
<feature type="binding site" evidence="12">
    <location>
        <position position="282"/>
    </location>
    <ligand>
        <name>K(+)</name>
        <dbReference type="ChEBI" id="CHEBI:29103"/>
    </ligand>
</feature>
<gene>
    <name evidence="12" type="primary">rbsK</name>
    <name evidence="14" type="ORF">EI545_03705</name>
</gene>
<comment type="function">
    <text evidence="12">Catalyzes the phosphorylation of ribose at O-5 in a reaction requiring ATP and magnesium. The resulting D-ribose-5-phosphate can then be used either for sythesis of nucleotides, histidine, and tryptophan, or as a component of the pentose phosphate pathway.</text>
</comment>
<dbReference type="AlphaFoldDB" id="A0A3S8U328"/>
<evidence type="ECO:0000256" key="4">
    <source>
        <dbReference type="ARBA" id="ARBA00022679"/>
    </source>
</evidence>
<evidence type="ECO:0000256" key="2">
    <source>
        <dbReference type="ARBA" id="ARBA00012035"/>
    </source>
</evidence>
<keyword evidence="10 12" id="KW-0630">Potassium</keyword>
<keyword evidence="15" id="KW-1185">Reference proteome</keyword>
<dbReference type="PANTHER" id="PTHR10584">
    <property type="entry name" value="SUGAR KINASE"/>
    <property type="match status" value="1"/>
</dbReference>
<keyword evidence="11 12" id="KW-0119">Carbohydrate metabolism</keyword>
<dbReference type="Proteomes" id="UP000282002">
    <property type="component" value="Chromosome"/>
</dbReference>
<dbReference type="GO" id="GO:0019303">
    <property type="term" value="P:D-ribose catabolic process"/>
    <property type="evidence" value="ECO:0007669"/>
    <property type="project" value="UniProtKB-UniRule"/>
</dbReference>
<dbReference type="InterPro" id="IPR029056">
    <property type="entry name" value="Ribokinase-like"/>
</dbReference>
<dbReference type="InterPro" id="IPR011877">
    <property type="entry name" value="Ribokinase"/>
</dbReference>
<feature type="domain" description="Carbohydrate kinase PfkB" evidence="13">
    <location>
        <begin position="7"/>
        <end position="286"/>
    </location>
</feature>
<comment type="pathway">
    <text evidence="12">Carbohydrate metabolism; D-ribose degradation; D-ribose 5-phosphate from beta-D-ribopyranose: step 2/2.</text>
</comment>
<keyword evidence="8 12" id="KW-0067">ATP-binding</keyword>
<dbReference type="SUPFAM" id="SSF53613">
    <property type="entry name" value="Ribokinase-like"/>
    <property type="match status" value="1"/>
</dbReference>
<dbReference type="PROSITE" id="PS00584">
    <property type="entry name" value="PFKB_KINASES_2"/>
    <property type="match status" value="1"/>
</dbReference>
<evidence type="ECO:0000259" key="13">
    <source>
        <dbReference type="Pfam" id="PF00294"/>
    </source>
</evidence>
<keyword evidence="7 12" id="KW-0418">Kinase</keyword>
<feature type="binding site" evidence="12">
    <location>
        <position position="182"/>
    </location>
    <ligand>
        <name>ATP</name>
        <dbReference type="ChEBI" id="CHEBI:30616"/>
    </ligand>
</feature>
<dbReference type="GO" id="GO:0005524">
    <property type="term" value="F:ATP binding"/>
    <property type="evidence" value="ECO:0007669"/>
    <property type="project" value="UniProtKB-UniRule"/>
</dbReference>
<evidence type="ECO:0000256" key="5">
    <source>
        <dbReference type="ARBA" id="ARBA00022723"/>
    </source>
</evidence>
<proteinExistence type="inferred from homology"/>
<protein>
    <recommendedName>
        <fullName evidence="3 12">Ribokinase</fullName>
        <shortName evidence="12">RK</shortName>
        <ecNumber evidence="2 12">2.7.1.15</ecNumber>
    </recommendedName>
</protein>
<dbReference type="PRINTS" id="PR00990">
    <property type="entry name" value="RIBOKINASE"/>
</dbReference>
<dbReference type="EMBL" id="CP034328">
    <property type="protein sequence ID" value="AZL58022.1"/>
    <property type="molecule type" value="Genomic_DNA"/>
</dbReference>
<feature type="binding site" evidence="12">
    <location>
        <begin position="42"/>
        <end position="46"/>
    </location>
    <ligand>
        <name>substrate</name>
    </ligand>
</feature>
<feature type="binding site" evidence="12">
    <location>
        <begin position="248"/>
        <end position="249"/>
    </location>
    <ligand>
        <name>ATP</name>
        <dbReference type="ChEBI" id="CHEBI:30616"/>
    </ligand>
</feature>
<dbReference type="EC" id="2.7.1.15" evidence="2 12"/>
<dbReference type="GO" id="GO:0005829">
    <property type="term" value="C:cytosol"/>
    <property type="evidence" value="ECO:0007669"/>
    <property type="project" value="TreeGrafter"/>
</dbReference>
<dbReference type="Pfam" id="PF00294">
    <property type="entry name" value="PfkB"/>
    <property type="match status" value="1"/>
</dbReference>
<evidence type="ECO:0000256" key="6">
    <source>
        <dbReference type="ARBA" id="ARBA00022741"/>
    </source>
</evidence>
<evidence type="ECO:0000313" key="14">
    <source>
        <dbReference type="EMBL" id="AZL58022.1"/>
    </source>
</evidence>
<evidence type="ECO:0000256" key="11">
    <source>
        <dbReference type="ARBA" id="ARBA00023277"/>
    </source>
</evidence>
<comment type="catalytic activity">
    <reaction evidence="12">
        <text>D-ribose + ATP = D-ribose 5-phosphate + ADP + H(+)</text>
        <dbReference type="Rhea" id="RHEA:13697"/>
        <dbReference type="ChEBI" id="CHEBI:15378"/>
        <dbReference type="ChEBI" id="CHEBI:30616"/>
        <dbReference type="ChEBI" id="CHEBI:47013"/>
        <dbReference type="ChEBI" id="CHEBI:78346"/>
        <dbReference type="ChEBI" id="CHEBI:456216"/>
        <dbReference type="EC" id="2.7.1.15"/>
    </reaction>
</comment>
<feature type="binding site" evidence="12">
    <location>
        <position position="279"/>
    </location>
    <ligand>
        <name>K(+)</name>
        <dbReference type="ChEBI" id="CHEBI:29103"/>
    </ligand>
</feature>
<dbReference type="InterPro" id="IPR002173">
    <property type="entry name" value="Carboh/pur_kinase_PfkB_CS"/>
</dbReference>
<dbReference type="OrthoDB" id="63083at2"/>
<feature type="binding site" evidence="12">
    <location>
        <position position="249"/>
    </location>
    <ligand>
        <name>substrate</name>
    </ligand>
</feature>
<feature type="binding site" evidence="12">
    <location>
        <position position="138"/>
    </location>
    <ligand>
        <name>substrate</name>
    </ligand>
</feature>
<name>A0A3S8U328_9RHOB</name>